<evidence type="ECO:0000256" key="7">
    <source>
        <dbReference type="ARBA" id="ARBA00022741"/>
    </source>
</evidence>
<keyword evidence="9 14" id="KW-0067">ATP-binding</keyword>
<dbReference type="GO" id="GO:0005634">
    <property type="term" value="C:nucleus"/>
    <property type="evidence" value="ECO:0007669"/>
    <property type="project" value="TreeGrafter"/>
</dbReference>
<keyword evidence="5" id="KW-0309">Germination</keyword>
<dbReference type="Pfam" id="PF09090">
    <property type="entry name" value="MIF4G_like_2"/>
    <property type="match status" value="1"/>
</dbReference>
<dbReference type="InterPro" id="IPR000719">
    <property type="entry name" value="Prot_kinase_dom"/>
</dbReference>
<keyword evidence="10" id="KW-0346">Stress response</keyword>
<dbReference type="GO" id="GO:0051094">
    <property type="term" value="P:positive regulation of developmental process"/>
    <property type="evidence" value="ECO:0007669"/>
    <property type="project" value="UniProtKB-ARBA"/>
</dbReference>
<dbReference type="Gene3D" id="1.10.510.10">
    <property type="entry name" value="Transferase(Phosphotransferase) domain 1"/>
    <property type="match status" value="1"/>
</dbReference>
<dbReference type="FunFam" id="1.25.40.180:FF:000035">
    <property type="entry name" value="snRNA cap binding complex subunit (Gcr3)"/>
    <property type="match status" value="1"/>
</dbReference>
<name>A0A4V1C7W1_PYROR</name>
<evidence type="ECO:0000259" key="16">
    <source>
        <dbReference type="PROSITE" id="PS50011"/>
    </source>
</evidence>
<evidence type="ECO:0000256" key="9">
    <source>
        <dbReference type="ARBA" id="ARBA00022840"/>
    </source>
</evidence>
<dbReference type="PROSITE" id="PS50011">
    <property type="entry name" value="PROTEIN_KINASE_DOM"/>
    <property type="match status" value="1"/>
</dbReference>
<keyword evidence="6" id="KW-0808">Transferase</keyword>
<comment type="subcellular location">
    <subcellularLocation>
        <location evidence="1">Cytoplasm</location>
    </subcellularLocation>
</comment>
<evidence type="ECO:0000313" key="17">
    <source>
        <dbReference type="EMBL" id="QBZ64768.1"/>
    </source>
</evidence>
<dbReference type="Pfam" id="PF00069">
    <property type="entry name" value="Pkinase"/>
    <property type="match status" value="1"/>
</dbReference>
<keyword evidence="4" id="KW-0723">Serine/threonine-protein kinase</keyword>
<dbReference type="SUPFAM" id="SSF56112">
    <property type="entry name" value="Protein kinase-like (PK-like)"/>
    <property type="match status" value="1"/>
</dbReference>
<dbReference type="PROSITE" id="PS00107">
    <property type="entry name" value="PROTEIN_KINASE_ATP"/>
    <property type="match status" value="1"/>
</dbReference>
<dbReference type="InterPro" id="IPR015172">
    <property type="entry name" value="MIF4G-like_typ-1"/>
</dbReference>
<dbReference type="InterPro" id="IPR017441">
    <property type="entry name" value="Protein_kinase_ATP_BS"/>
</dbReference>
<dbReference type="EMBL" id="CP034209">
    <property type="protein sequence ID" value="QBZ64768.1"/>
    <property type="molecule type" value="Genomic_DNA"/>
</dbReference>
<dbReference type="GO" id="GO:0005737">
    <property type="term" value="C:cytoplasm"/>
    <property type="evidence" value="ECO:0007669"/>
    <property type="project" value="UniProtKB-SubCell"/>
</dbReference>
<keyword evidence="11" id="KW-0843">Virulence</keyword>
<feature type="region of interest" description="Disordered" evidence="15">
    <location>
        <begin position="1362"/>
        <end position="1382"/>
    </location>
</feature>
<dbReference type="Gene3D" id="1.25.40.180">
    <property type="match status" value="3"/>
</dbReference>
<evidence type="ECO:0000256" key="4">
    <source>
        <dbReference type="ARBA" id="ARBA00022527"/>
    </source>
</evidence>
<sequence length="1382" mass="154745">MSQNRPAAFNTLRMGEVIREKVQDGITGETRDLQYTQCKIVGNGSFGVVFQTKLSPSNEDAAIKRVLQDKRFKNRELQIMRIVRHPNIVQLKAFYYSNGERKDEVYLNLVQEFVPETVYRASRFFNKMKTTMPILEVKLYIYQLFRALAYIHSQGICHRDIKPQNLLLDPTTGILKLCDFGSAKILVENEPNVSYICSRYYRAPELIFGATNYTTKIDVWSTGCVMAELMLGQPLFPGESGIDQLVEIIKVLGTPTREQIRTMNPNYMEHKFPQIKPHPFNRVLRKADNNAIDLIARLLEYTPTERLGAIDAMVHPFFDDLRNPSTKLPDSRHQTGQVRDLPPLFDFNRHELSIAPQLNHQLVPPHPPTLAAERILSITLERTAGIHPKSCQAGLEAALARAPSTVGGVRDPDWFRDFTLHDLIWLYSLQATFGTGIPINLLTQMLPNEMLSEEVVRESSRIHKNYMIAKIGYAGGLVSSVVRFALEVTVAHLSATIQIDSQILSGGESDTVLLVSETIYLIYEYQRFIEVPGKLSCLVGRSEWIIAAVVVGLAPSASASNMADYDRRYRGDGGRGGYNPRKRRYNDDDDYGRNRGGGRRRHDGSSHAPPFIRIRKQLLGLAESAARKWHEDVVSVSRLVVENYDDEFVRNGFLDLVCQLVVEQPLKTPFVAAVVLVTNTLKSELVAELLARVGKALETAITAGEWRDVKALLKLLACLQTCLEGEGIFPVLDELFNRAVDLQTASSDDTIGIELVKIILLTIPYIMAAAPGQWIDKAAELMDKTDVIASEDHPMQKLVDPYCPEAGEKDVEASPSLLSLLQKQLQTEAGNGWGLECLPRPWKMPLEEVEQQSKLDDCPRHPLPTISVPETIIAGSRPLFPEVSISIYAAQDVASVPPDTTIAASLIRDAILDTINTLHYNRNVVARFLIDLDCYFSNGTFVKRATPFDRLRDVEAGKSTWKPEDVVVDAVFSQILQLPRPEHKLVFYHSVLTETCKIAPAAIAPSLGRAIRHIYRNIPRHDLELNHRFIDWFSHHLSNFGFTWKWVEWVDDVELPALHPLKAFIVGALDKEIRLSFAQRIKNTVPDEYKSLIGPEKEIDVPEFKYKNDDVPFASQGREIANLLKKKEPDEAIQPLIEEIQNGAVDQGLDPLVTSTDVFMTAVLAVGSKSLSHVLACIERVKDRLLDAGAASVAARIQVIEAVMAYWSAHQGVALSIVEKLLNYAILTPAVVVEWAVGAGRGAVTAIEDDESRLAQDHIYELVLNTVRKVTGRVRQVALTKAQNLDGDVSMTEDQDGPEVKEMRELFQLIEHALAARASSLASNKLLARLWVDRWQRAFKRCAAIEENFLIEVEKNRKKQAAIAAAAPAPEAKPEVKDGDIE</sequence>
<dbReference type="GO" id="GO:0004674">
    <property type="term" value="F:protein serine/threonine kinase activity"/>
    <property type="evidence" value="ECO:0007669"/>
    <property type="project" value="UniProtKB-KW"/>
</dbReference>
<organism evidence="17 18">
    <name type="scientific">Pyricularia oryzae</name>
    <name type="common">Rice blast fungus</name>
    <name type="synonym">Magnaporthe oryzae</name>
    <dbReference type="NCBI Taxonomy" id="318829"/>
    <lineage>
        <taxon>Eukaryota</taxon>
        <taxon>Fungi</taxon>
        <taxon>Dikarya</taxon>
        <taxon>Ascomycota</taxon>
        <taxon>Pezizomycotina</taxon>
        <taxon>Sordariomycetes</taxon>
        <taxon>Sordariomycetidae</taxon>
        <taxon>Magnaporthales</taxon>
        <taxon>Pyriculariaceae</taxon>
        <taxon>Pyricularia</taxon>
    </lineage>
</organism>
<dbReference type="FunFam" id="1.10.510.10:FF:000082">
    <property type="entry name" value="Shaggy-related protein kinase kappa"/>
    <property type="match status" value="1"/>
</dbReference>
<evidence type="ECO:0000313" key="18">
    <source>
        <dbReference type="Proteomes" id="UP000294847"/>
    </source>
</evidence>
<dbReference type="PANTHER" id="PTHR24057">
    <property type="entry name" value="GLYCOGEN SYNTHASE KINASE-3 ALPHA"/>
    <property type="match status" value="1"/>
</dbReference>
<evidence type="ECO:0000256" key="1">
    <source>
        <dbReference type="ARBA" id="ARBA00004496"/>
    </source>
</evidence>
<proteinExistence type="inferred from homology"/>
<dbReference type="InterPro" id="IPR016024">
    <property type="entry name" value="ARM-type_fold"/>
</dbReference>
<dbReference type="PROSITE" id="PS00108">
    <property type="entry name" value="PROTEIN_KINASE_ST"/>
    <property type="match status" value="1"/>
</dbReference>
<keyword evidence="3" id="KW-0963">Cytoplasm</keyword>
<feature type="region of interest" description="Disordered" evidence="15">
    <location>
        <begin position="570"/>
        <end position="608"/>
    </location>
</feature>
<evidence type="ECO:0000256" key="3">
    <source>
        <dbReference type="ARBA" id="ARBA00022490"/>
    </source>
</evidence>
<dbReference type="InterPro" id="IPR039192">
    <property type="entry name" value="STKc_GSK3"/>
</dbReference>
<evidence type="ECO:0000256" key="2">
    <source>
        <dbReference type="ARBA" id="ARBA00005527"/>
    </source>
</evidence>
<dbReference type="PANTHER" id="PTHR24057:SF0">
    <property type="entry name" value="PROTEIN KINASE SHAGGY-RELATED"/>
    <property type="match status" value="1"/>
</dbReference>
<evidence type="ECO:0000256" key="6">
    <source>
        <dbReference type="ARBA" id="ARBA00022679"/>
    </source>
</evidence>
<dbReference type="GO" id="GO:0016070">
    <property type="term" value="P:RNA metabolic process"/>
    <property type="evidence" value="ECO:0007669"/>
    <property type="project" value="InterPro"/>
</dbReference>
<dbReference type="FunFam" id="3.30.200.20:FF:000009">
    <property type="entry name" value="Glycogen synthase kinase-3 beta"/>
    <property type="match status" value="1"/>
</dbReference>
<evidence type="ECO:0000256" key="12">
    <source>
        <dbReference type="ARBA" id="ARBA00055136"/>
    </source>
</evidence>
<feature type="compositionally biased region" description="Basic and acidic residues" evidence="15">
    <location>
        <begin position="1372"/>
        <end position="1382"/>
    </location>
</feature>
<evidence type="ECO:0000256" key="13">
    <source>
        <dbReference type="ARBA" id="ARBA00072289"/>
    </source>
</evidence>
<dbReference type="GO" id="GO:0005524">
    <property type="term" value="F:ATP binding"/>
    <property type="evidence" value="ECO:0007669"/>
    <property type="project" value="UniProtKB-UniRule"/>
</dbReference>
<dbReference type="GO" id="GO:0004712">
    <property type="term" value="F:protein serine/threonine/tyrosine kinase activity"/>
    <property type="evidence" value="ECO:0007669"/>
    <property type="project" value="TreeGrafter"/>
</dbReference>
<dbReference type="InterPro" id="IPR050591">
    <property type="entry name" value="GSK-3"/>
</dbReference>
<dbReference type="GO" id="GO:0030154">
    <property type="term" value="P:cell differentiation"/>
    <property type="evidence" value="ECO:0007669"/>
    <property type="project" value="TreeGrafter"/>
</dbReference>
<feature type="domain" description="Protein kinase" evidence="16">
    <location>
        <begin position="35"/>
        <end position="318"/>
    </location>
</feature>
<evidence type="ECO:0000256" key="5">
    <source>
        <dbReference type="ARBA" id="ARBA00022544"/>
    </source>
</evidence>
<keyword evidence="8" id="KW-0418">Kinase</keyword>
<dbReference type="GO" id="GO:0007165">
    <property type="term" value="P:signal transduction"/>
    <property type="evidence" value="ECO:0007669"/>
    <property type="project" value="TreeGrafter"/>
</dbReference>
<comment type="similarity">
    <text evidence="2">Belongs to the protein kinase superfamily. CMGC Ser/Thr protein kinase family. GSK-3 subfamily.</text>
</comment>
<dbReference type="FunFam" id="1.25.40.180:FF:000079">
    <property type="entry name" value="Related to cap binding protein 80 (Cbp80)"/>
    <property type="match status" value="1"/>
</dbReference>
<protein>
    <recommendedName>
        <fullName evidence="13">Glycogen synthase kinase 1</fullName>
    </recommendedName>
</protein>
<dbReference type="SUPFAM" id="SSF48371">
    <property type="entry name" value="ARM repeat"/>
    <property type="match status" value="3"/>
</dbReference>
<evidence type="ECO:0000256" key="14">
    <source>
        <dbReference type="PROSITE-ProRule" id="PRU10141"/>
    </source>
</evidence>
<evidence type="ECO:0000256" key="11">
    <source>
        <dbReference type="ARBA" id="ARBA00023026"/>
    </source>
</evidence>
<keyword evidence="7 14" id="KW-0547">Nucleotide-binding</keyword>
<gene>
    <name evidence="17" type="ORF">PoMZ_06469</name>
</gene>
<dbReference type="Proteomes" id="UP000294847">
    <property type="component" value="Chromosome 6"/>
</dbReference>
<dbReference type="SMART" id="SM00220">
    <property type="entry name" value="S_TKc"/>
    <property type="match status" value="1"/>
</dbReference>
<dbReference type="InterPro" id="IPR008271">
    <property type="entry name" value="Ser/Thr_kinase_AS"/>
</dbReference>
<evidence type="ECO:0000256" key="15">
    <source>
        <dbReference type="SAM" id="MobiDB-lite"/>
    </source>
</evidence>
<evidence type="ECO:0000256" key="8">
    <source>
        <dbReference type="ARBA" id="ARBA00022777"/>
    </source>
</evidence>
<evidence type="ECO:0000256" key="10">
    <source>
        <dbReference type="ARBA" id="ARBA00023016"/>
    </source>
</evidence>
<dbReference type="Pfam" id="PF09088">
    <property type="entry name" value="MIF4G_like"/>
    <property type="match status" value="1"/>
</dbReference>
<dbReference type="CDD" id="cd14137">
    <property type="entry name" value="STKc_GSK3"/>
    <property type="match status" value="1"/>
</dbReference>
<feature type="binding site" evidence="14">
    <location>
        <position position="64"/>
    </location>
    <ligand>
        <name>ATP</name>
        <dbReference type="ChEBI" id="CHEBI:30616"/>
    </ligand>
</feature>
<dbReference type="InterPro" id="IPR015174">
    <property type="entry name" value="MIF4G-like_typ-2"/>
</dbReference>
<dbReference type="InterPro" id="IPR011009">
    <property type="entry name" value="Kinase-like_dom_sf"/>
</dbReference>
<accession>A0A4V1C7W1</accession>
<reference evidence="17 18" key="1">
    <citation type="journal article" date="2019" name="Mol. Biol. Evol.">
        <title>Blast fungal genomes show frequent chromosomal changes, gene gains and losses, and effector gene turnover.</title>
        <authorList>
            <person name="Gomez Luciano L.B."/>
            <person name="Jason Tsai I."/>
            <person name="Chuma I."/>
            <person name="Tosa Y."/>
            <person name="Chen Y.H."/>
            <person name="Li J.Y."/>
            <person name="Li M.Y."/>
            <person name="Jade Lu M.Y."/>
            <person name="Nakayashiki H."/>
            <person name="Li W.H."/>
        </authorList>
    </citation>
    <scope>NUCLEOTIDE SEQUENCE [LARGE SCALE GENOMIC DNA]</scope>
    <source>
        <strain evidence="17">MZ5-1-6</strain>
    </source>
</reference>
<dbReference type="Gene3D" id="3.30.200.20">
    <property type="entry name" value="Phosphorylase Kinase, domain 1"/>
    <property type="match status" value="1"/>
</dbReference>
<comment type="function">
    <text evidence="12">Protein kinase that acts downstream of the MPS1 MAPK cascade as a highly conservative signal modulator that dictates growth, conidiation and pathogenicity. Phosphorylates HAT1 at 'Ser-8' to block its translocation from the nucleus to the cytoplasm where HAT1 positively regulates appressorium development and pathogenicity.</text>
</comment>